<evidence type="ECO:0000313" key="12">
    <source>
        <dbReference type="EMBL" id="KYN50211.1"/>
    </source>
</evidence>
<evidence type="ECO:0000259" key="11">
    <source>
        <dbReference type="PROSITE" id="PS50994"/>
    </source>
</evidence>
<keyword evidence="13" id="KW-1185">Reference proteome</keyword>
<sequence>MHNLPFQNNRSKANDILEIIHTDVCGSFKTAGPNGERYFVSFIDDYSIFINTCPVYVHELNGTAERFNRTIMDMARCLLDEAQVHKKYWPEIISAATYLKNRSLANTIEKKTPYEIFFRKRPNVSHLKLYESKVFVRKPEQKRLSKWDKKADMGILLGYSDVGYRVLVNNRIIVMRHVDIVEKNIKCINLDEDEPAYLFPSTSTLELSRGEDSDHENNLNDSVFESTDEDDEVKIDKENVSSKIPRRST</sequence>
<evidence type="ECO:0000256" key="10">
    <source>
        <dbReference type="SAM" id="MobiDB-lite"/>
    </source>
</evidence>
<keyword evidence="8" id="KW-0239">DNA-directed DNA polymerase</keyword>
<keyword evidence="6" id="KW-0229">DNA integration</keyword>
<proteinExistence type="predicted"/>
<dbReference type="GO" id="GO:0004519">
    <property type="term" value="F:endonuclease activity"/>
    <property type="evidence" value="ECO:0007669"/>
    <property type="project" value="UniProtKB-KW"/>
</dbReference>
<keyword evidence="7" id="KW-0695">RNA-directed DNA polymerase</keyword>
<protein>
    <submittedName>
        <fullName evidence="12">Copia protein</fullName>
    </submittedName>
</protein>
<evidence type="ECO:0000256" key="3">
    <source>
        <dbReference type="ARBA" id="ARBA00022759"/>
    </source>
</evidence>
<evidence type="ECO:0000256" key="9">
    <source>
        <dbReference type="ARBA" id="ARBA00023172"/>
    </source>
</evidence>
<keyword evidence="9" id="KW-0233">DNA recombination</keyword>
<evidence type="ECO:0000256" key="5">
    <source>
        <dbReference type="ARBA" id="ARBA00022842"/>
    </source>
</evidence>
<feature type="domain" description="Integrase catalytic" evidence="11">
    <location>
        <begin position="1"/>
        <end position="121"/>
    </location>
</feature>
<evidence type="ECO:0000256" key="1">
    <source>
        <dbReference type="ARBA" id="ARBA00022722"/>
    </source>
</evidence>
<name>A0A151K2I9_9HYME</name>
<evidence type="ECO:0000313" key="13">
    <source>
        <dbReference type="Proteomes" id="UP000078542"/>
    </source>
</evidence>
<dbReference type="InterPro" id="IPR012337">
    <property type="entry name" value="RNaseH-like_sf"/>
</dbReference>
<keyword evidence="8" id="KW-0548">Nucleotidyltransferase</keyword>
<dbReference type="InterPro" id="IPR001584">
    <property type="entry name" value="Integrase_cat-core"/>
</dbReference>
<keyword evidence="5" id="KW-0460">Magnesium</keyword>
<reference evidence="12 13" key="1">
    <citation type="submission" date="2016-03" db="EMBL/GenBank/DDBJ databases">
        <title>Cyphomyrmex costatus WGS genome.</title>
        <authorList>
            <person name="Nygaard S."/>
            <person name="Hu H."/>
            <person name="Boomsma J."/>
            <person name="Zhang G."/>
        </authorList>
    </citation>
    <scope>NUCLEOTIDE SEQUENCE [LARGE SCALE GENOMIC DNA]</scope>
    <source>
        <strain evidence="12">MS0001</strain>
        <tissue evidence="12">Whole body</tissue>
    </source>
</reference>
<dbReference type="AlphaFoldDB" id="A0A151K2I9"/>
<dbReference type="PANTHER" id="PTHR42648">
    <property type="entry name" value="TRANSPOSASE, PUTATIVE-RELATED"/>
    <property type="match status" value="1"/>
</dbReference>
<feature type="compositionally biased region" description="Basic and acidic residues" evidence="10">
    <location>
        <begin position="208"/>
        <end position="218"/>
    </location>
</feature>
<evidence type="ECO:0000256" key="7">
    <source>
        <dbReference type="ARBA" id="ARBA00022918"/>
    </source>
</evidence>
<dbReference type="EMBL" id="LKEX01012918">
    <property type="protein sequence ID" value="KYN50211.1"/>
    <property type="molecule type" value="Genomic_DNA"/>
</dbReference>
<organism evidence="12 13">
    <name type="scientific">Cyphomyrmex costatus</name>
    <dbReference type="NCBI Taxonomy" id="456900"/>
    <lineage>
        <taxon>Eukaryota</taxon>
        <taxon>Metazoa</taxon>
        <taxon>Ecdysozoa</taxon>
        <taxon>Arthropoda</taxon>
        <taxon>Hexapoda</taxon>
        <taxon>Insecta</taxon>
        <taxon>Pterygota</taxon>
        <taxon>Neoptera</taxon>
        <taxon>Endopterygota</taxon>
        <taxon>Hymenoptera</taxon>
        <taxon>Apocrita</taxon>
        <taxon>Aculeata</taxon>
        <taxon>Formicoidea</taxon>
        <taxon>Formicidae</taxon>
        <taxon>Myrmicinae</taxon>
        <taxon>Cyphomyrmex</taxon>
    </lineage>
</organism>
<dbReference type="GO" id="GO:0003964">
    <property type="term" value="F:RNA-directed DNA polymerase activity"/>
    <property type="evidence" value="ECO:0007669"/>
    <property type="project" value="UniProtKB-KW"/>
</dbReference>
<dbReference type="GO" id="GO:0006310">
    <property type="term" value="P:DNA recombination"/>
    <property type="evidence" value="ECO:0007669"/>
    <property type="project" value="UniProtKB-KW"/>
</dbReference>
<keyword evidence="1" id="KW-0540">Nuclease</keyword>
<keyword evidence="8" id="KW-0808">Transferase</keyword>
<dbReference type="PANTHER" id="PTHR42648:SF11">
    <property type="entry name" value="TRANSPOSON TY4-P GAG-POL POLYPROTEIN"/>
    <property type="match status" value="1"/>
</dbReference>
<dbReference type="Pfam" id="PF25597">
    <property type="entry name" value="SH3_retrovirus"/>
    <property type="match status" value="1"/>
</dbReference>
<keyword evidence="4" id="KW-0378">Hydrolase</keyword>
<comment type="caution">
    <text evidence="12">The sequence shown here is derived from an EMBL/GenBank/DDBJ whole genome shotgun (WGS) entry which is preliminary data.</text>
</comment>
<dbReference type="InterPro" id="IPR036397">
    <property type="entry name" value="RNaseH_sf"/>
</dbReference>
<dbReference type="GO" id="GO:0016787">
    <property type="term" value="F:hydrolase activity"/>
    <property type="evidence" value="ECO:0007669"/>
    <property type="project" value="UniProtKB-KW"/>
</dbReference>
<dbReference type="Proteomes" id="UP000078542">
    <property type="component" value="Unassembled WGS sequence"/>
</dbReference>
<dbReference type="GO" id="GO:0003676">
    <property type="term" value="F:nucleic acid binding"/>
    <property type="evidence" value="ECO:0007669"/>
    <property type="project" value="InterPro"/>
</dbReference>
<evidence type="ECO:0000256" key="6">
    <source>
        <dbReference type="ARBA" id="ARBA00022908"/>
    </source>
</evidence>
<accession>A0A151K2I9</accession>
<dbReference type="InterPro" id="IPR039537">
    <property type="entry name" value="Retrotran_Ty1/copia-like"/>
</dbReference>
<keyword evidence="3" id="KW-0255">Endonuclease</keyword>
<evidence type="ECO:0000256" key="4">
    <source>
        <dbReference type="ARBA" id="ARBA00022801"/>
    </source>
</evidence>
<feature type="region of interest" description="Disordered" evidence="10">
    <location>
        <begin position="207"/>
        <end position="249"/>
    </location>
</feature>
<dbReference type="SUPFAM" id="SSF53098">
    <property type="entry name" value="Ribonuclease H-like"/>
    <property type="match status" value="1"/>
</dbReference>
<dbReference type="PROSITE" id="PS50994">
    <property type="entry name" value="INTEGRASE"/>
    <property type="match status" value="1"/>
</dbReference>
<dbReference type="Gene3D" id="3.30.420.10">
    <property type="entry name" value="Ribonuclease H-like superfamily/Ribonuclease H"/>
    <property type="match status" value="1"/>
</dbReference>
<dbReference type="STRING" id="456900.A0A151K2I9"/>
<dbReference type="InterPro" id="IPR057670">
    <property type="entry name" value="SH3_retrovirus"/>
</dbReference>
<dbReference type="GO" id="GO:0003887">
    <property type="term" value="F:DNA-directed DNA polymerase activity"/>
    <property type="evidence" value="ECO:0007669"/>
    <property type="project" value="UniProtKB-KW"/>
</dbReference>
<dbReference type="GO" id="GO:0015074">
    <property type="term" value="P:DNA integration"/>
    <property type="evidence" value="ECO:0007669"/>
    <property type="project" value="UniProtKB-KW"/>
</dbReference>
<keyword evidence="2" id="KW-0479">Metal-binding</keyword>
<evidence type="ECO:0000256" key="2">
    <source>
        <dbReference type="ARBA" id="ARBA00022723"/>
    </source>
</evidence>
<dbReference type="GO" id="GO:0046872">
    <property type="term" value="F:metal ion binding"/>
    <property type="evidence" value="ECO:0007669"/>
    <property type="project" value="UniProtKB-KW"/>
</dbReference>
<evidence type="ECO:0000256" key="8">
    <source>
        <dbReference type="ARBA" id="ARBA00022932"/>
    </source>
</evidence>
<gene>
    <name evidence="12" type="ORF">ALC62_03859</name>
</gene>